<dbReference type="AlphaFoldDB" id="A0A972FQL0"/>
<evidence type="ECO:0000256" key="1">
    <source>
        <dbReference type="SAM" id="SignalP"/>
    </source>
</evidence>
<dbReference type="PROSITE" id="PS51257">
    <property type="entry name" value="PROKAR_LIPOPROTEIN"/>
    <property type="match status" value="1"/>
</dbReference>
<proteinExistence type="predicted"/>
<feature type="signal peptide" evidence="1">
    <location>
        <begin position="1"/>
        <end position="25"/>
    </location>
</feature>
<dbReference type="EMBL" id="JAAXYH010000002">
    <property type="protein sequence ID" value="NMH64338.1"/>
    <property type="molecule type" value="Genomic_DNA"/>
</dbReference>
<evidence type="ECO:0000313" key="2">
    <source>
        <dbReference type="EMBL" id="NMH64338.1"/>
    </source>
</evidence>
<dbReference type="RefSeq" id="WP_169563023.1">
    <property type="nucleotide sequence ID" value="NZ_JAAXYH010000002.1"/>
</dbReference>
<keyword evidence="3" id="KW-1185">Reference proteome</keyword>
<keyword evidence="1" id="KW-0732">Signal</keyword>
<organism evidence="2 3">
    <name type="scientific">Shewanella salipaludis</name>
    <dbReference type="NCBI Taxonomy" id="2723052"/>
    <lineage>
        <taxon>Bacteria</taxon>
        <taxon>Pseudomonadati</taxon>
        <taxon>Pseudomonadota</taxon>
        <taxon>Gammaproteobacteria</taxon>
        <taxon>Alteromonadales</taxon>
        <taxon>Shewanellaceae</taxon>
        <taxon>Shewanella</taxon>
    </lineage>
</organism>
<evidence type="ECO:0000313" key="3">
    <source>
        <dbReference type="Proteomes" id="UP000737113"/>
    </source>
</evidence>
<accession>A0A972FQL0</accession>
<evidence type="ECO:0008006" key="4">
    <source>
        <dbReference type="Google" id="ProtNLM"/>
    </source>
</evidence>
<name>A0A972FQL0_9GAMM</name>
<comment type="caution">
    <text evidence="2">The sequence shown here is derived from an EMBL/GenBank/DDBJ whole genome shotgun (WGS) entry which is preliminary data.</text>
</comment>
<protein>
    <recommendedName>
        <fullName evidence="4">Lipoprotein</fullName>
    </recommendedName>
</protein>
<feature type="chain" id="PRO_5036757740" description="Lipoprotein" evidence="1">
    <location>
        <begin position="26"/>
        <end position="102"/>
    </location>
</feature>
<sequence>MKIIPTGIAALLLICTLTACNDKQAEETGVIKTSAEMQAMDKTMDDVATEADDKPNKTLELSDQALEEMGDKLDAAATELGNKVEDACKEVQAGLKTATPKC</sequence>
<gene>
    <name evidence="2" type="ORF">HC757_04040</name>
</gene>
<reference evidence="2" key="1">
    <citation type="submission" date="2020-04" db="EMBL/GenBank/DDBJ databases">
        <title>Description of Shewanella salipaludis sp. nov., isolated from a salt marsh.</title>
        <authorList>
            <person name="Park S."/>
            <person name="Yoon J.-H."/>
        </authorList>
    </citation>
    <scope>NUCLEOTIDE SEQUENCE</scope>
    <source>
        <strain evidence="2">SHSM-M6</strain>
    </source>
</reference>
<dbReference type="Proteomes" id="UP000737113">
    <property type="component" value="Unassembled WGS sequence"/>
</dbReference>